<dbReference type="Pfam" id="PF16156">
    <property type="entry name" value="DUF4864"/>
    <property type="match status" value="1"/>
</dbReference>
<comment type="caution">
    <text evidence="2">The sequence shown here is derived from an EMBL/GenBank/DDBJ whole genome shotgun (WGS) entry which is preliminary data.</text>
</comment>
<feature type="chain" id="PRO_5046628404" evidence="1">
    <location>
        <begin position="28"/>
        <end position="147"/>
    </location>
</feature>
<name>A0ABU1BRN0_9BURK</name>
<dbReference type="EMBL" id="JAUYVH010000011">
    <property type="protein sequence ID" value="MDQ9171671.1"/>
    <property type="molecule type" value="Genomic_DNA"/>
</dbReference>
<evidence type="ECO:0000313" key="2">
    <source>
        <dbReference type="EMBL" id="MDQ9171671.1"/>
    </source>
</evidence>
<reference evidence="2 3" key="1">
    <citation type="submission" date="2023-08" db="EMBL/GenBank/DDBJ databases">
        <title>Oxalobacteraceae gen .nov., isolated from river sludge outside the plant.</title>
        <authorList>
            <person name="Zhao S.Y."/>
        </authorList>
    </citation>
    <scope>NUCLEOTIDE SEQUENCE [LARGE SCALE GENOMIC DNA]</scope>
    <source>
        <strain evidence="2 3">R-40</strain>
    </source>
</reference>
<feature type="signal peptide" evidence="1">
    <location>
        <begin position="1"/>
        <end position="27"/>
    </location>
</feature>
<dbReference type="InterPro" id="IPR032347">
    <property type="entry name" value="DUF4864"/>
</dbReference>
<keyword evidence="1" id="KW-0732">Signal</keyword>
<gene>
    <name evidence="2" type="ORF">Q8A64_14755</name>
</gene>
<accession>A0ABU1BRN0</accession>
<organism evidence="2 3">
    <name type="scientific">Keguizhuia sedimenti</name>
    <dbReference type="NCBI Taxonomy" id="3064264"/>
    <lineage>
        <taxon>Bacteria</taxon>
        <taxon>Pseudomonadati</taxon>
        <taxon>Pseudomonadota</taxon>
        <taxon>Betaproteobacteria</taxon>
        <taxon>Burkholderiales</taxon>
        <taxon>Oxalobacteraceae</taxon>
        <taxon>Keguizhuia</taxon>
    </lineage>
</organism>
<dbReference type="Proteomes" id="UP001225596">
    <property type="component" value="Unassembled WGS sequence"/>
</dbReference>
<keyword evidence="3" id="KW-1185">Reference proteome</keyword>
<protein>
    <submittedName>
        <fullName evidence="2">DUF4864 domain-containing protein</fullName>
    </submittedName>
</protein>
<sequence>MMQRYPLTLRNFLLSFILGLAVGHAAAQEAHGSVAQAVTQVVRSQLNAFAEDDAETAFKLSTASTRQLIGTPDGLLSVIKHKFTPIYRHRKAMFSEPEIINRSALQIVHLTDADNLVWIAIYQVEQEADGIWRVDGCQLFETRSMSI</sequence>
<proteinExistence type="predicted"/>
<evidence type="ECO:0000256" key="1">
    <source>
        <dbReference type="SAM" id="SignalP"/>
    </source>
</evidence>
<evidence type="ECO:0000313" key="3">
    <source>
        <dbReference type="Proteomes" id="UP001225596"/>
    </source>
</evidence>
<dbReference type="RefSeq" id="WP_338437608.1">
    <property type="nucleotide sequence ID" value="NZ_JAUYVH010000011.1"/>
</dbReference>